<name>A0A4Q2R805_9HYPH</name>
<dbReference type="PANTHER" id="PTHR10000">
    <property type="entry name" value="PHOSPHOSERINE PHOSPHATASE"/>
    <property type="match status" value="1"/>
</dbReference>
<comment type="caution">
    <text evidence="1">The sequence shown here is derived from an EMBL/GenBank/DDBJ whole genome shotgun (WGS) entry which is preliminary data.</text>
</comment>
<dbReference type="GO" id="GO:0000287">
    <property type="term" value="F:magnesium ion binding"/>
    <property type="evidence" value="ECO:0007669"/>
    <property type="project" value="TreeGrafter"/>
</dbReference>
<dbReference type="SFLD" id="SFLDS00003">
    <property type="entry name" value="Haloacid_Dehalogenase"/>
    <property type="match status" value="1"/>
</dbReference>
<dbReference type="SFLD" id="SFLDG01140">
    <property type="entry name" value="C2.B:_Phosphomannomutase_and_P"/>
    <property type="match status" value="1"/>
</dbReference>
<dbReference type="InterPro" id="IPR006379">
    <property type="entry name" value="HAD-SF_hydro_IIB"/>
</dbReference>
<keyword evidence="2" id="KW-1185">Reference proteome</keyword>
<reference evidence="1 2" key="1">
    <citation type="submission" date="2018-09" db="EMBL/GenBank/DDBJ databases">
        <authorList>
            <person name="Grouzdev D.S."/>
            <person name="Krutkina M.S."/>
        </authorList>
    </citation>
    <scope>NUCLEOTIDE SEQUENCE [LARGE SCALE GENOMIC DNA]</scope>
    <source>
        <strain evidence="1 2">RmlP001</strain>
    </source>
</reference>
<dbReference type="InterPro" id="IPR023214">
    <property type="entry name" value="HAD_sf"/>
</dbReference>
<dbReference type="PROSITE" id="PS01228">
    <property type="entry name" value="COF_1"/>
    <property type="match status" value="1"/>
</dbReference>
<reference evidence="1 2" key="2">
    <citation type="submission" date="2019-02" db="EMBL/GenBank/DDBJ databases">
        <title>'Lichenibacterium ramalinii' gen. nov. sp. nov., 'Lichenibacterium minor' gen. nov. sp. nov.</title>
        <authorList>
            <person name="Pankratov T."/>
        </authorList>
    </citation>
    <scope>NUCLEOTIDE SEQUENCE [LARGE SCALE GENOMIC DNA]</scope>
    <source>
        <strain evidence="1 2">RmlP001</strain>
    </source>
</reference>
<dbReference type="Proteomes" id="UP000289411">
    <property type="component" value="Unassembled WGS sequence"/>
</dbReference>
<dbReference type="InterPro" id="IPR036412">
    <property type="entry name" value="HAD-like_sf"/>
</dbReference>
<dbReference type="Pfam" id="PF08282">
    <property type="entry name" value="Hydrolase_3"/>
    <property type="match status" value="1"/>
</dbReference>
<protein>
    <submittedName>
        <fullName evidence="1">HAD family hydrolase</fullName>
    </submittedName>
</protein>
<accession>A0A4Q2R805</accession>
<dbReference type="SUPFAM" id="SSF56784">
    <property type="entry name" value="HAD-like"/>
    <property type="match status" value="1"/>
</dbReference>
<dbReference type="NCBIfam" id="TIGR01484">
    <property type="entry name" value="HAD-SF-IIB"/>
    <property type="match status" value="1"/>
</dbReference>
<dbReference type="RefSeq" id="WP_129220869.1">
    <property type="nucleotide sequence ID" value="NZ_QYBC01000017.1"/>
</dbReference>
<dbReference type="Gene3D" id="3.30.1240.10">
    <property type="match status" value="1"/>
</dbReference>
<dbReference type="NCBIfam" id="TIGR00099">
    <property type="entry name" value="Cof-subfamily"/>
    <property type="match status" value="1"/>
</dbReference>
<evidence type="ECO:0000313" key="1">
    <source>
        <dbReference type="EMBL" id="RYB02872.1"/>
    </source>
</evidence>
<dbReference type="AlphaFoldDB" id="A0A4Q2R805"/>
<dbReference type="CDD" id="cd07516">
    <property type="entry name" value="HAD_Pase"/>
    <property type="match status" value="1"/>
</dbReference>
<sequence length="277" mass="29083">MAERPKGKISLLLADVDGTVVTKDKVLTPRAVAAVAALEKAGIRFAVTSGRPPRGMAMLIAPLHITTMIAGFNGGAMVKPDLSVIEEKTLSPEVTRKAIALIKEHGLDAWLYTAEDWFITAAGAPHVEREAWTVKFEPKVVGSFSDADLDRAVKVVGVSDDLAAVEKAEKDVQAALGEGASAARSQPYYLDVTHPHANKGDVVETLSKTLGIPTAEIATIGDMPNDVNMFKRSGFSIAMGNASDAVKAQASAVTAGFDDEGFAKAIEDFLLPAGQAG</sequence>
<proteinExistence type="predicted"/>
<dbReference type="GO" id="GO:0016791">
    <property type="term" value="F:phosphatase activity"/>
    <property type="evidence" value="ECO:0007669"/>
    <property type="project" value="TreeGrafter"/>
</dbReference>
<dbReference type="PANTHER" id="PTHR10000:SF8">
    <property type="entry name" value="HAD SUPERFAMILY HYDROLASE-LIKE, TYPE 3"/>
    <property type="match status" value="1"/>
</dbReference>
<organism evidence="1 2">
    <name type="scientific">Lichenibacterium ramalinae</name>
    <dbReference type="NCBI Taxonomy" id="2316527"/>
    <lineage>
        <taxon>Bacteria</taxon>
        <taxon>Pseudomonadati</taxon>
        <taxon>Pseudomonadota</taxon>
        <taxon>Alphaproteobacteria</taxon>
        <taxon>Hyphomicrobiales</taxon>
        <taxon>Lichenihabitantaceae</taxon>
        <taxon>Lichenibacterium</taxon>
    </lineage>
</organism>
<gene>
    <name evidence="1" type="ORF">D3272_19415</name>
</gene>
<dbReference type="GO" id="GO:0005829">
    <property type="term" value="C:cytosol"/>
    <property type="evidence" value="ECO:0007669"/>
    <property type="project" value="TreeGrafter"/>
</dbReference>
<dbReference type="OrthoDB" id="7847955at2"/>
<dbReference type="InterPro" id="IPR000150">
    <property type="entry name" value="Cof"/>
</dbReference>
<evidence type="ECO:0000313" key="2">
    <source>
        <dbReference type="Proteomes" id="UP000289411"/>
    </source>
</evidence>
<keyword evidence="1" id="KW-0378">Hydrolase</keyword>
<dbReference type="Gene3D" id="3.40.50.1000">
    <property type="entry name" value="HAD superfamily/HAD-like"/>
    <property type="match status" value="1"/>
</dbReference>
<dbReference type="EMBL" id="QYBC01000017">
    <property type="protein sequence ID" value="RYB02872.1"/>
    <property type="molecule type" value="Genomic_DNA"/>
</dbReference>